<evidence type="ECO:0000313" key="2">
    <source>
        <dbReference type="Proteomes" id="UP001141253"/>
    </source>
</evidence>
<gene>
    <name evidence="1" type="ORF">OIU77_029838</name>
</gene>
<organism evidence="1 2">
    <name type="scientific">Salix suchowensis</name>
    <dbReference type="NCBI Taxonomy" id="1278906"/>
    <lineage>
        <taxon>Eukaryota</taxon>
        <taxon>Viridiplantae</taxon>
        <taxon>Streptophyta</taxon>
        <taxon>Embryophyta</taxon>
        <taxon>Tracheophyta</taxon>
        <taxon>Spermatophyta</taxon>
        <taxon>Magnoliopsida</taxon>
        <taxon>eudicotyledons</taxon>
        <taxon>Gunneridae</taxon>
        <taxon>Pentapetalae</taxon>
        <taxon>rosids</taxon>
        <taxon>fabids</taxon>
        <taxon>Malpighiales</taxon>
        <taxon>Salicaceae</taxon>
        <taxon>Saliceae</taxon>
        <taxon>Salix</taxon>
    </lineage>
</organism>
<accession>A0ABQ9BBK7</accession>
<comment type="caution">
    <text evidence="1">The sequence shown here is derived from an EMBL/GenBank/DDBJ whole genome shotgun (WGS) entry which is preliminary data.</text>
</comment>
<sequence length="65" mass="7686">MSTDLLFFIFECPAARLAFYHSQEHPVRPARKNQYTHSAFLSNFPQALFMHVNLCLFYVINYSKL</sequence>
<evidence type="ECO:0000313" key="1">
    <source>
        <dbReference type="EMBL" id="KAJ6381016.1"/>
    </source>
</evidence>
<keyword evidence="2" id="KW-1185">Reference proteome</keyword>
<reference evidence="1" key="2">
    <citation type="journal article" date="2023" name="Int. J. Mol. Sci.">
        <title>De Novo Assembly and Annotation of 11 Diverse Shrub Willow (Salix) Genomes Reveals Novel Gene Organization in Sex-Linked Regions.</title>
        <authorList>
            <person name="Hyden B."/>
            <person name="Feng K."/>
            <person name="Yates T.B."/>
            <person name="Jawdy S."/>
            <person name="Cereghino C."/>
            <person name="Smart L.B."/>
            <person name="Muchero W."/>
        </authorList>
    </citation>
    <scope>NUCLEOTIDE SEQUENCE</scope>
    <source>
        <tissue evidence="1">Shoot tip</tissue>
    </source>
</reference>
<name>A0ABQ9BBK7_9ROSI</name>
<reference evidence="1" key="1">
    <citation type="submission" date="2022-10" db="EMBL/GenBank/DDBJ databases">
        <authorList>
            <person name="Hyden B.L."/>
            <person name="Feng K."/>
            <person name="Yates T."/>
            <person name="Jawdy S."/>
            <person name="Smart L.B."/>
            <person name="Muchero W."/>
        </authorList>
    </citation>
    <scope>NUCLEOTIDE SEQUENCE</scope>
    <source>
        <tissue evidence="1">Shoot tip</tissue>
    </source>
</reference>
<proteinExistence type="predicted"/>
<protein>
    <submittedName>
        <fullName evidence="1">Uncharacterized protein</fullName>
    </submittedName>
</protein>
<dbReference type="EMBL" id="JAPFFI010000009">
    <property type="protein sequence ID" value="KAJ6381016.1"/>
    <property type="molecule type" value="Genomic_DNA"/>
</dbReference>
<dbReference type="Proteomes" id="UP001141253">
    <property type="component" value="Chromosome 6"/>
</dbReference>